<proteinExistence type="predicted"/>
<evidence type="ECO:0000256" key="1">
    <source>
        <dbReference type="ARBA" id="ARBA00004141"/>
    </source>
</evidence>
<sequence>MTDAPTSHHGANAGTGLEVQDTMRARASSEPGRRLTRHEPLDTDGQEDQSARRSSSNWDPEPGFAQVDGDVKGPGYNETKVDIIAIPCPGASPIETWTRDPFPDGSFGSPPNDLWVQQGLRSKINIARVLLYKHRELHEGLTLENLADDLLDRLSRMRESHESARPMFFICHSIGGLVAKHALVKASRNKGLLWINYNCHGMTFFATPHRGSSYLSMPSLRDSIQHLLYLARPLPDTLSDQLRLNNKPLLKLHSQFIDIASEMHIWTFYETLDSQLSGFGASHIDQVHFSAPLASIKSTLVGSRHEQAFSLESEHAVCASFGQRNSQILVSYLDDLKQAVQKAERISSAHIHTPLKLAEHVKLELIGFYDDPDPETISDVRLYVSKHPLNEFLEKGPEKCLSERLNTMAADPRRGSQLSRSHSRPISSGGLSQIAANTLGIWSNVHDFGQRILSGGSPRSDRSPDSPEQAEGPEIVVTSHIQRPSITDVRPTTSEPTIMPRRARGLSIPPLTTPGYHRPESRSSSRSAKDSNETARTVSDLTGTELSPHTAGDSASLQPQFTGDAVPGIDERDFNPASRQRKDRISRASALQDLTAGFSRPDPTKRKFMWIHLPYNNPHWVKSIFDKLSDTQRCNYTNLLRDEYWSDRHIQGRHGQAHASYVKPGCGFVPAEAHSPRPSNMSGASTPALDNPNHIYLYLPYLHYDTYQNLIRRRNIVQRRMEHGRARPVPKDVADNSSLDMKVIWEFIGHDPPLNTRRTLDQYGYPSLRDTYARDDDQMMYKLTKERVPFDKKKTDMFGTRAMKEQSPISPADRLASAVNAIKSELVMYGEHEPAAKVENDILDGNILMIDQLWLWAVDTTTIATFFPKRESPPTEGPMFQQADLRNSVYNELNGDLTGRCENALDLAAFVALHAVTVLLDRTSHPDLEVFRIFEEAIGILTERMTSALKRFRMQTFRDTIHDSDSSDSEFDDYRSESIKKRHKRELEQAERENRENTSALLELRDMDDELKTLRNLFSEQTLVIKKMRDLYNKEELREYAQNGRRFLDEALSRLGGYEKQVEDMTTRIAATRTDYEKLLEMVQRKAQVDEVRWSRLQTELASTQNLSVIIFTTFTVIFLPLSFFTSLFGMNTSDWAGDEGNSYISLKSIGAISLPSSFAIIALALIAAFSSRVQGVVNSLFKTARKGWDGAKYRVSKMQSDKHKESKLQKRRLKQERDRLSKRQKERGYDFWETVRLERRTQYQIPELNRRGAARRRLAGRKSWRRGRWRDH</sequence>
<dbReference type="EMBL" id="JARVKF010000431">
    <property type="protein sequence ID" value="KAK9414020.1"/>
    <property type="molecule type" value="Genomic_DNA"/>
</dbReference>
<dbReference type="SUPFAM" id="SSF53474">
    <property type="entry name" value="alpha/beta-Hydrolases"/>
    <property type="match status" value="1"/>
</dbReference>
<feature type="region of interest" description="Disordered" evidence="6">
    <location>
        <begin position="409"/>
        <end position="429"/>
    </location>
</feature>
<evidence type="ECO:0000313" key="8">
    <source>
        <dbReference type="EMBL" id="KAK9414020.1"/>
    </source>
</evidence>
<feature type="coiled-coil region" evidence="5">
    <location>
        <begin position="976"/>
        <end position="1010"/>
    </location>
</feature>
<dbReference type="InterPro" id="IPR002523">
    <property type="entry name" value="MgTranspt_CorA/ZnTranspt_ZntB"/>
</dbReference>
<evidence type="ECO:0000256" key="3">
    <source>
        <dbReference type="ARBA" id="ARBA00022989"/>
    </source>
</evidence>
<dbReference type="Gene3D" id="3.40.50.1820">
    <property type="entry name" value="alpha/beta hydrolase"/>
    <property type="match status" value="1"/>
</dbReference>
<organism evidence="8 9">
    <name type="scientific">Seiridium unicorne</name>
    <dbReference type="NCBI Taxonomy" id="138068"/>
    <lineage>
        <taxon>Eukaryota</taxon>
        <taxon>Fungi</taxon>
        <taxon>Dikarya</taxon>
        <taxon>Ascomycota</taxon>
        <taxon>Pezizomycotina</taxon>
        <taxon>Sordariomycetes</taxon>
        <taxon>Xylariomycetidae</taxon>
        <taxon>Amphisphaeriales</taxon>
        <taxon>Sporocadaceae</taxon>
        <taxon>Seiridium</taxon>
    </lineage>
</organism>
<protein>
    <submittedName>
        <fullName evidence="8">DUF676 domain-containing protein</fullName>
    </submittedName>
</protein>
<feature type="compositionally biased region" description="Basic and acidic residues" evidence="6">
    <location>
        <begin position="31"/>
        <end position="41"/>
    </location>
</feature>
<evidence type="ECO:0000256" key="4">
    <source>
        <dbReference type="ARBA" id="ARBA00023136"/>
    </source>
</evidence>
<dbReference type="SUPFAM" id="SSF144083">
    <property type="entry name" value="Magnesium transport protein CorA, transmembrane region"/>
    <property type="match status" value="1"/>
</dbReference>
<comment type="subcellular location">
    <subcellularLocation>
        <location evidence="1">Membrane</location>
        <topology evidence="1">Multi-pass membrane protein</topology>
    </subcellularLocation>
</comment>
<keyword evidence="4 7" id="KW-0472">Membrane</keyword>
<feature type="region of interest" description="Disordered" evidence="6">
    <location>
        <begin position="452"/>
        <end position="588"/>
    </location>
</feature>
<evidence type="ECO:0000256" key="7">
    <source>
        <dbReference type="SAM" id="Phobius"/>
    </source>
</evidence>
<reference evidence="8 9" key="1">
    <citation type="journal article" date="2024" name="J. Plant Pathol.">
        <title>Sequence and assembly of the genome of Seiridium unicorne, isolate CBS 538.82, causal agent of cypress canker disease.</title>
        <authorList>
            <person name="Scali E."/>
            <person name="Rocca G.D."/>
            <person name="Danti R."/>
            <person name="Garbelotto M."/>
            <person name="Barberini S."/>
            <person name="Baroncelli R."/>
            <person name="Emiliani G."/>
        </authorList>
    </citation>
    <scope>NUCLEOTIDE SEQUENCE [LARGE SCALE GENOMIC DNA]</scope>
    <source>
        <strain evidence="8 9">BM-138-508</strain>
    </source>
</reference>
<feature type="compositionally biased region" description="Basic and acidic residues" evidence="6">
    <location>
        <begin position="1200"/>
        <end position="1209"/>
    </location>
</feature>
<name>A0ABR2UHB6_9PEZI</name>
<feature type="compositionally biased region" description="Polar residues" evidence="6">
    <location>
        <begin position="416"/>
        <end position="429"/>
    </location>
</feature>
<dbReference type="Gene3D" id="1.20.58.340">
    <property type="entry name" value="Magnesium transport protein CorA, transmembrane region"/>
    <property type="match status" value="1"/>
</dbReference>
<feature type="compositionally biased region" description="Polar residues" evidence="6">
    <location>
        <begin position="534"/>
        <end position="561"/>
    </location>
</feature>
<keyword evidence="2 7" id="KW-0812">Transmembrane</keyword>
<feature type="compositionally biased region" description="Polar residues" evidence="6">
    <location>
        <begin position="479"/>
        <end position="496"/>
    </location>
</feature>
<comment type="caution">
    <text evidence="8">The sequence shown here is derived from an EMBL/GenBank/DDBJ whole genome shotgun (WGS) entry which is preliminary data.</text>
</comment>
<keyword evidence="3 7" id="KW-1133">Transmembrane helix</keyword>
<gene>
    <name evidence="8" type="ORF">SUNI508_11472</name>
</gene>
<dbReference type="PANTHER" id="PTHR47685">
    <property type="entry name" value="MAGNESIUM TRANSPORT PROTEIN CORA"/>
    <property type="match status" value="1"/>
</dbReference>
<evidence type="ECO:0000256" key="6">
    <source>
        <dbReference type="SAM" id="MobiDB-lite"/>
    </source>
</evidence>
<feature type="transmembrane region" description="Helical" evidence="7">
    <location>
        <begin position="1107"/>
        <end position="1129"/>
    </location>
</feature>
<keyword evidence="9" id="KW-1185">Reference proteome</keyword>
<dbReference type="Proteomes" id="UP001408356">
    <property type="component" value="Unassembled WGS sequence"/>
</dbReference>
<feature type="region of interest" description="Disordered" evidence="6">
    <location>
        <begin position="1"/>
        <end position="72"/>
    </location>
</feature>
<dbReference type="PANTHER" id="PTHR47685:SF1">
    <property type="entry name" value="MAGNESIUM TRANSPORT PROTEIN CORA"/>
    <property type="match status" value="1"/>
</dbReference>
<evidence type="ECO:0000256" key="2">
    <source>
        <dbReference type="ARBA" id="ARBA00022692"/>
    </source>
</evidence>
<dbReference type="InterPro" id="IPR029058">
    <property type="entry name" value="AB_hydrolase_fold"/>
</dbReference>
<feature type="compositionally biased region" description="Basic and acidic residues" evidence="6">
    <location>
        <begin position="517"/>
        <end position="533"/>
    </location>
</feature>
<dbReference type="InterPro" id="IPR050829">
    <property type="entry name" value="CorA_MIT"/>
</dbReference>
<keyword evidence="5" id="KW-0175">Coiled coil</keyword>
<dbReference type="InterPro" id="IPR045863">
    <property type="entry name" value="CorA_TM1_TM2"/>
</dbReference>
<accession>A0ABR2UHB6</accession>
<evidence type="ECO:0000256" key="5">
    <source>
        <dbReference type="SAM" id="Coils"/>
    </source>
</evidence>
<feature type="transmembrane region" description="Helical" evidence="7">
    <location>
        <begin position="1150"/>
        <end position="1170"/>
    </location>
</feature>
<feature type="region of interest" description="Disordered" evidence="6">
    <location>
        <begin position="1199"/>
        <end position="1222"/>
    </location>
</feature>
<dbReference type="Pfam" id="PF01544">
    <property type="entry name" value="CorA"/>
    <property type="match status" value="1"/>
</dbReference>
<evidence type="ECO:0000313" key="9">
    <source>
        <dbReference type="Proteomes" id="UP001408356"/>
    </source>
</evidence>